<dbReference type="GO" id="GO:0004315">
    <property type="term" value="F:3-oxoacyl-[acyl-carrier-protein] synthase activity"/>
    <property type="evidence" value="ECO:0007669"/>
    <property type="project" value="InterPro"/>
</dbReference>
<dbReference type="PANTHER" id="PTHR34069:SF2">
    <property type="entry name" value="BETA-KETOACYL-[ACYL-CARRIER-PROTEIN] SYNTHASE III"/>
    <property type="match status" value="1"/>
</dbReference>
<dbReference type="EMBL" id="MTCY01000026">
    <property type="protein sequence ID" value="OWP76467.1"/>
    <property type="molecule type" value="Genomic_DNA"/>
</dbReference>
<dbReference type="PANTHER" id="PTHR34069">
    <property type="entry name" value="3-OXOACYL-[ACYL-CARRIER-PROTEIN] SYNTHASE 3"/>
    <property type="match status" value="1"/>
</dbReference>
<protein>
    <submittedName>
        <fullName evidence="5">3-oxoacyl-ACP synthase</fullName>
    </submittedName>
</protein>
<dbReference type="OrthoDB" id="5171393at2"/>
<reference evidence="5 6" key="1">
    <citation type="journal article" date="2017" name="Infect. Genet. Evol.">
        <title>Comparative genome analysis of fish pathogen Flavobacterium columnare reveals extensive sequence diversity within the species.</title>
        <authorList>
            <person name="Kayansamruaj P."/>
            <person name="Dong H.T."/>
            <person name="Hirono I."/>
            <person name="Kondo H."/>
            <person name="Senapin S."/>
            <person name="Rodkhum C."/>
        </authorList>
    </citation>
    <scope>NUCLEOTIDE SEQUENCE [LARGE SCALE GENOMIC DNA]</scope>
    <source>
        <strain evidence="5 6">1214</strain>
    </source>
</reference>
<dbReference type="SUPFAM" id="SSF53901">
    <property type="entry name" value="Thiolase-like"/>
    <property type="match status" value="1"/>
</dbReference>
<organism evidence="5 6">
    <name type="scientific">Flavobacterium columnare</name>
    <dbReference type="NCBI Taxonomy" id="996"/>
    <lineage>
        <taxon>Bacteria</taxon>
        <taxon>Pseudomonadati</taxon>
        <taxon>Bacteroidota</taxon>
        <taxon>Flavobacteriia</taxon>
        <taxon>Flavobacteriales</taxon>
        <taxon>Flavobacteriaceae</taxon>
        <taxon>Flavobacterium</taxon>
    </lineage>
</organism>
<evidence type="ECO:0000313" key="6">
    <source>
        <dbReference type="Proteomes" id="UP000198034"/>
    </source>
</evidence>
<gene>
    <name evidence="5" type="ORF">BWK62_09585</name>
</gene>
<proteinExistence type="predicted"/>
<dbReference type="InterPro" id="IPR013751">
    <property type="entry name" value="ACP_syn_III_N"/>
</dbReference>
<accession>A0A246G9T4</accession>
<dbReference type="GO" id="GO:0044550">
    <property type="term" value="P:secondary metabolite biosynthetic process"/>
    <property type="evidence" value="ECO:0007669"/>
    <property type="project" value="TreeGrafter"/>
</dbReference>
<feature type="domain" description="Beta-ketoacyl-[acyl-carrier-protein] synthase III C-terminal" evidence="3">
    <location>
        <begin position="254"/>
        <end position="352"/>
    </location>
</feature>
<dbReference type="InterPro" id="IPR016039">
    <property type="entry name" value="Thiolase-like"/>
</dbReference>
<comment type="caution">
    <text evidence="5">The sequence shown here is derived from an EMBL/GenBank/DDBJ whole genome shotgun (WGS) entry which is preliminary data.</text>
</comment>
<name>A0A246G9T4_9FLAO</name>
<dbReference type="Proteomes" id="UP000198034">
    <property type="component" value="Unassembled WGS sequence"/>
</dbReference>
<evidence type="ECO:0000256" key="1">
    <source>
        <dbReference type="ARBA" id="ARBA00022679"/>
    </source>
</evidence>
<evidence type="ECO:0000313" key="5">
    <source>
        <dbReference type="EMBL" id="OWP76467.1"/>
    </source>
</evidence>
<dbReference type="Pfam" id="PF08545">
    <property type="entry name" value="ACP_syn_III"/>
    <property type="match status" value="1"/>
</dbReference>
<evidence type="ECO:0000259" key="4">
    <source>
        <dbReference type="Pfam" id="PF08545"/>
    </source>
</evidence>
<dbReference type="InterPro" id="IPR013747">
    <property type="entry name" value="ACP_syn_III_C"/>
</dbReference>
<keyword evidence="2" id="KW-0012">Acyltransferase</keyword>
<dbReference type="GO" id="GO:0006633">
    <property type="term" value="P:fatty acid biosynthetic process"/>
    <property type="evidence" value="ECO:0007669"/>
    <property type="project" value="InterPro"/>
</dbReference>
<sequence length="352" mass="39379">MNIRITGSGSYIPTEIVTNLDFAKHVFLNDDGSPFPLPNETITEKFHDITGIEERRYVTNHLLTSDIGTIAAKHAIEDAGIDPETLDYIIFAHNFGNVKHAAIQTDILPSLATRVKHDLRIKNPKCVAYDMLFGCPGWIEGVIQAKAFIQAGMAKKCLVIGAETLSRVVDLHDRDSMIYSDGAGATVIELSEEEGGILAHESASYTYDEAYYLYFGNSFNKEHDPNVRYIKMQGRKIYEFALNNVPKAMKECLYKSGIDINEVKKILIHQANEKMDEAIIQRFYKQYKQTPPEGIMPMSIHKLGNSSVATVPTLFDLIIKGQIQNQEINKGDIIIFASVGAGMHINAIVYKY</sequence>
<feature type="domain" description="Beta-ketoacyl-[acyl-carrier-protein] synthase III N-terminal" evidence="4">
    <location>
        <begin position="129"/>
        <end position="201"/>
    </location>
</feature>
<dbReference type="Pfam" id="PF08541">
    <property type="entry name" value="ACP_syn_III_C"/>
    <property type="match status" value="1"/>
</dbReference>
<dbReference type="AlphaFoldDB" id="A0A246G9T4"/>
<keyword evidence="1" id="KW-0808">Transferase</keyword>
<evidence type="ECO:0000259" key="3">
    <source>
        <dbReference type="Pfam" id="PF08541"/>
    </source>
</evidence>
<dbReference type="Gene3D" id="3.40.47.10">
    <property type="match status" value="2"/>
</dbReference>
<dbReference type="CDD" id="cd00830">
    <property type="entry name" value="KAS_III"/>
    <property type="match status" value="1"/>
</dbReference>
<evidence type="ECO:0000256" key="2">
    <source>
        <dbReference type="ARBA" id="ARBA00023315"/>
    </source>
</evidence>